<dbReference type="EMBL" id="DUJP01000006">
    <property type="protein sequence ID" value="HII46020.1"/>
    <property type="molecule type" value="Genomic_DNA"/>
</dbReference>
<dbReference type="AlphaFoldDB" id="A0A832SQ10"/>
<name>A0A832SQ10_9CREN</name>
<proteinExistence type="predicted"/>
<dbReference type="Proteomes" id="UP000651120">
    <property type="component" value="Unassembled WGS sequence"/>
</dbReference>
<dbReference type="Gene3D" id="3.40.50.1400">
    <property type="match status" value="1"/>
</dbReference>
<reference evidence="1" key="1">
    <citation type="journal article" date="2020" name="bioRxiv">
        <title>A rank-normalized archaeal taxonomy based on genome phylogeny resolves widespread incomplete and uneven classifications.</title>
        <authorList>
            <person name="Rinke C."/>
            <person name="Chuvochina M."/>
            <person name="Mussig A.J."/>
            <person name="Chaumeil P.-A."/>
            <person name="Waite D.W."/>
            <person name="Whitman W.B."/>
            <person name="Parks D.H."/>
            <person name="Hugenholtz P."/>
        </authorList>
    </citation>
    <scope>NUCLEOTIDE SEQUENCE</scope>
    <source>
        <strain evidence="1">UBA8839</strain>
    </source>
</reference>
<dbReference type="OMA" id="MIVLIFH"/>
<accession>A0A832SQ10</accession>
<organism evidence="1 2">
    <name type="scientific">Pyrobaculum aerophilum</name>
    <dbReference type="NCBI Taxonomy" id="13773"/>
    <lineage>
        <taxon>Archaea</taxon>
        <taxon>Thermoproteota</taxon>
        <taxon>Thermoprotei</taxon>
        <taxon>Thermoproteales</taxon>
        <taxon>Thermoproteaceae</taxon>
        <taxon>Pyrobaculum</taxon>
    </lineage>
</organism>
<protein>
    <submittedName>
        <fullName evidence="1">Uncharacterized protein</fullName>
    </submittedName>
</protein>
<gene>
    <name evidence="1" type="ORF">HA333_00705</name>
</gene>
<comment type="caution">
    <text evidence="1">The sequence shown here is derived from an EMBL/GenBank/DDBJ whole genome shotgun (WGS) entry which is preliminary data.</text>
</comment>
<evidence type="ECO:0000313" key="1">
    <source>
        <dbReference type="EMBL" id="HII46020.1"/>
    </source>
</evidence>
<dbReference type="GeneID" id="1465109"/>
<dbReference type="SUPFAM" id="SSF53800">
    <property type="entry name" value="Chelatase"/>
    <property type="match status" value="1"/>
</dbReference>
<sequence length="193" mass="21427">MIVLIFHGSRDPDHNRQAAELARAVGADYAFMETEPKFRGGLGVPMFVADGADYRRALEIATVKAPPLVKWPGFAEYLRGLGAELYIFHGPDRGDVASLGLPVAFIEGEPNLDKAPCVEVAAPVVITRGHIYKLIQAKYSRCPARLMPPLAEQPKFVEYLRKTLPLVVQRFQNAEVMRDEELTKFPSNYAASE</sequence>
<dbReference type="RefSeq" id="WP_011007357.1">
    <property type="nucleotide sequence ID" value="NZ_DAIOPL010000006.1"/>
</dbReference>
<evidence type="ECO:0000313" key="2">
    <source>
        <dbReference type="Proteomes" id="UP000651120"/>
    </source>
</evidence>